<evidence type="ECO:0000313" key="2">
    <source>
        <dbReference type="Proteomes" id="UP000198510"/>
    </source>
</evidence>
<dbReference type="AlphaFoldDB" id="A0A1G9QBD7"/>
<dbReference type="EMBL" id="FNFO01000010">
    <property type="protein sequence ID" value="SDM08394.1"/>
    <property type="molecule type" value="Genomic_DNA"/>
</dbReference>
<dbReference type="RefSeq" id="WP_218127146.1">
    <property type="nucleotide sequence ID" value="NZ_FNFO01000010.1"/>
</dbReference>
<dbReference type="Proteomes" id="UP000198510">
    <property type="component" value="Unassembled WGS sequence"/>
</dbReference>
<sequence>MKYLAFCLVAIQLQTGFGQTTPMRSLEELVNREDPGWRFVEEWIEEATNQVEVLKRDAKKADAALYQTQVTTRSPMGAIIYETGGILVDHGWIRILGSGSAKMTRSLPEWNKGKLAGELGQGTTLLLIADDAIGGYFALNGGAFGNDLGKVYYFSPDNLEWEPLDVGYSEFVYWAFTGDLEQFYEGLRWNTWRKEVSLMDGDQVVHFFPYLWTEYEDLEKLSRKAVPVEEMWNLQMDLKNQLFGN</sequence>
<evidence type="ECO:0000313" key="1">
    <source>
        <dbReference type="EMBL" id="SDM08394.1"/>
    </source>
</evidence>
<organism evidence="1 2">
    <name type="scientific">Catalinimonas alkaloidigena</name>
    <dbReference type="NCBI Taxonomy" id="1075417"/>
    <lineage>
        <taxon>Bacteria</taxon>
        <taxon>Pseudomonadati</taxon>
        <taxon>Bacteroidota</taxon>
        <taxon>Cytophagia</taxon>
        <taxon>Cytophagales</taxon>
        <taxon>Catalimonadaceae</taxon>
        <taxon>Catalinimonas</taxon>
    </lineage>
</organism>
<name>A0A1G9QBD7_9BACT</name>
<proteinExistence type="predicted"/>
<dbReference type="STRING" id="1075417.SAMN05421823_110112"/>
<dbReference type="InterPro" id="IPR021239">
    <property type="entry name" value="DUF2625"/>
</dbReference>
<protein>
    <recommendedName>
        <fullName evidence="3">DUF2625 domain-containing protein</fullName>
    </recommendedName>
</protein>
<evidence type="ECO:0008006" key="3">
    <source>
        <dbReference type="Google" id="ProtNLM"/>
    </source>
</evidence>
<dbReference type="NCBIfam" id="NF008498">
    <property type="entry name" value="PRK11408.1-5"/>
    <property type="match status" value="1"/>
</dbReference>
<accession>A0A1G9QBD7</accession>
<reference evidence="1 2" key="1">
    <citation type="submission" date="2016-10" db="EMBL/GenBank/DDBJ databases">
        <authorList>
            <person name="de Groot N.N."/>
        </authorList>
    </citation>
    <scope>NUCLEOTIDE SEQUENCE [LARGE SCALE GENOMIC DNA]</scope>
    <source>
        <strain evidence="1 2">DSM 25186</strain>
    </source>
</reference>
<keyword evidence="2" id="KW-1185">Reference proteome</keyword>
<gene>
    <name evidence="1" type="ORF">SAMN05421823_110112</name>
</gene>
<dbReference type="Pfam" id="PF10946">
    <property type="entry name" value="DUF2625"/>
    <property type="match status" value="1"/>
</dbReference>